<name>A0A502F6G1_9FLAO</name>
<reference evidence="2 3" key="1">
    <citation type="journal article" date="2019" name="Environ. Microbiol.">
        <title>Species interactions and distinct microbial communities in high Arctic permafrost affected cryosols are associated with the CH4 and CO2 gas fluxes.</title>
        <authorList>
            <person name="Altshuler I."/>
            <person name="Hamel J."/>
            <person name="Turney S."/>
            <person name="Magnuson E."/>
            <person name="Levesque R."/>
            <person name="Greer C."/>
            <person name="Whyte L.G."/>
        </authorList>
    </citation>
    <scope>NUCLEOTIDE SEQUENCE [LARGE SCALE GENOMIC DNA]</scope>
    <source>
        <strain evidence="2 3">42</strain>
    </source>
</reference>
<evidence type="ECO:0000313" key="3">
    <source>
        <dbReference type="Proteomes" id="UP000319700"/>
    </source>
</evidence>
<feature type="transmembrane region" description="Helical" evidence="1">
    <location>
        <begin position="46"/>
        <end position="66"/>
    </location>
</feature>
<dbReference type="EMBL" id="RCZH01000001">
    <property type="protein sequence ID" value="TPG45124.1"/>
    <property type="molecule type" value="Genomic_DNA"/>
</dbReference>
<keyword evidence="1" id="KW-1133">Transmembrane helix</keyword>
<keyword evidence="3" id="KW-1185">Reference proteome</keyword>
<dbReference type="AlphaFoldDB" id="A0A502F6G1"/>
<keyword evidence="1" id="KW-0812">Transmembrane</keyword>
<evidence type="ECO:0000256" key="1">
    <source>
        <dbReference type="SAM" id="Phobius"/>
    </source>
</evidence>
<sequence length="181" mass="21613">MKKISTFQIVNFIFWTALVLLNWFYFKPVIQNKYLDSDIIAFKDVSWKYSIVVFLLILVFLVGYFYKVDKEKLNVRNIGLLILLALFISFLLKTFTDNFMLYINTKIDYKNTTIAYKVIENKENKVFELYDNKSFISHDDELNKINKYRIDTKSKSLFEYKNNDTIHVSFNRGIIGVNFIK</sequence>
<accession>A0A502F6G1</accession>
<gene>
    <name evidence="2" type="ORF">EAH81_00535</name>
</gene>
<feature type="transmembrane region" description="Helical" evidence="1">
    <location>
        <begin position="78"/>
        <end position="96"/>
    </location>
</feature>
<dbReference type="OrthoDB" id="1270546at2"/>
<organism evidence="2 3">
    <name type="scientific">Flavobacterium pectinovorum</name>
    <dbReference type="NCBI Taxonomy" id="29533"/>
    <lineage>
        <taxon>Bacteria</taxon>
        <taxon>Pseudomonadati</taxon>
        <taxon>Bacteroidota</taxon>
        <taxon>Flavobacteriia</taxon>
        <taxon>Flavobacteriales</taxon>
        <taxon>Flavobacteriaceae</taxon>
        <taxon>Flavobacterium</taxon>
    </lineage>
</organism>
<keyword evidence="1" id="KW-0472">Membrane</keyword>
<dbReference type="Proteomes" id="UP000319700">
    <property type="component" value="Unassembled WGS sequence"/>
</dbReference>
<protein>
    <submittedName>
        <fullName evidence="2">Uncharacterized protein</fullName>
    </submittedName>
</protein>
<proteinExistence type="predicted"/>
<evidence type="ECO:0000313" key="2">
    <source>
        <dbReference type="EMBL" id="TPG45124.1"/>
    </source>
</evidence>
<comment type="caution">
    <text evidence="2">The sequence shown here is derived from an EMBL/GenBank/DDBJ whole genome shotgun (WGS) entry which is preliminary data.</text>
</comment>
<dbReference type="RefSeq" id="WP_140502370.1">
    <property type="nucleotide sequence ID" value="NZ_RCZH01000001.1"/>
</dbReference>
<feature type="transmembrane region" description="Helical" evidence="1">
    <location>
        <begin position="7"/>
        <end position="26"/>
    </location>
</feature>